<name>A0A381WMI4_9ZZZZ</name>
<protein>
    <submittedName>
        <fullName evidence="2">Uncharacterized protein</fullName>
    </submittedName>
</protein>
<sequence length="173" mass="20016">MLRLDPSWNLSEWLDECATDELELVEGHLGRERLRLEQRLHRIETLVKRLRRQREVVERTTWTDPHQRNLFDVYEKNVSEKVSDDEVDEGVAAVDYGSLDAGDDPLLAIVAEHVLSIIEEALERGVDQVHFDLFVDKLDVVGIRTDEIDEAIAWLLQKRVITELEQDCFGLGL</sequence>
<proteinExistence type="predicted"/>
<gene>
    <name evidence="2" type="ORF">METZ01_LOCUS106539</name>
</gene>
<evidence type="ECO:0000256" key="1">
    <source>
        <dbReference type="SAM" id="Coils"/>
    </source>
</evidence>
<reference evidence="2" key="1">
    <citation type="submission" date="2018-05" db="EMBL/GenBank/DDBJ databases">
        <authorList>
            <person name="Lanie J.A."/>
            <person name="Ng W.-L."/>
            <person name="Kazmierczak K.M."/>
            <person name="Andrzejewski T.M."/>
            <person name="Davidsen T.M."/>
            <person name="Wayne K.J."/>
            <person name="Tettelin H."/>
            <person name="Glass J.I."/>
            <person name="Rusch D."/>
            <person name="Podicherti R."/>
            <person name="Tsui H.-C.T."/>
            <person name="Winkler M.E."/>
        </authorList>
    </citation>
    <scope>NUCLEOTIDE SEQUENCE</scope>
</reference>
<organism evidence="2">
    <name type="scientific">marine metagenome</name>
    <dbReference type="NCBI Taxonomy" id="408172"/>
    <lineage>
        <taxon>unclassified sequences</taxon>
        <taxon>metagenomes</taxon>
        <taxon>ecological metagenomes</taxon>
    </lineage>
</organism>
<keyword evidence="1" id="KW-0175">Coiled coil</keyword>
<accession>A0A381WMI4</accession>
<evidence type="ECO:0000313" key="2">
    <source>
        <dbReference type="EMBL" id="SVA53685.1"/>
    </source>
</evidence>
<feature type="coiled-coil region" evidence="1">
    <location>
        <begin position="33"/>
        <end position="60"/>
    </location>
</feature>
<dbReference type="EMBL" id="UINC01012272">
    <property type="protein sequence ID" value="SVA53685.1"/>
    <property type="molecule type" value="Genomic_DNA"/>
</dbReference>
<dbReference type="AlphaFoldDB" id="A0A381WMI4"/>